<dbReference type="PRINTS" id="PR00377">
    <property type="entry name" value="IMPHPHTASES"/>
</dbReference>
<dbReference type="InterPro" id="IPR020550">
    <property type="entry name" value="Inositol_monophosphatase_CS"/>
</dbReference>
<dbReference type="Gene3D" id="3.30.540.10">
    <property type="entry name" value="Fructose-1,6-Bisphosphatase, subunit A, domain 1"/>
    <property type="match status" value="1"/>
</dbReference>
<dbReference type="SUPFAM" id="SSF56655">
    <property type="entry name" value="Carbohydrate phosphatase"/>
    <property type="match status" value="1"/>
</dbReference>
<dbReference type="GO" id="GO:0007165">
    <property type="term" value="P:signal transduction"/>
    <property type="evidence" value="ECO:0007669"/>
    <property type="project" value="TreeGrafter"/>
</dbReference>
<comment type="catalytic activity">
    <reaction evidence="1 8">
        <text>a myo-inositol phosphate + H2O = myo-inositol + phosphate</text>
        <dbReference type="Rhea" id="RHEA:24056"/>
        <dbReference type="ChEBI" id="CHEBI:15377"/>
        <dbReference type="ChEBI" id="CHEBI:17268"/>
        <dbReference type="ChEBI" id="CHEBI:43474"/>
        <dbReference type="ChEBI" id="CHEBI:84139"/>
        <dbReference type="EC" id="3.1.3.25"/>
    </reaction>
</comment>
<feature type="binding site" evidence="7">
    <location>
        <position position="90"/>
    </location>
    <ligand>
        <name>Mg(2+)</name>
        <dbReference type="ChEBI" id="CHEBI:18420"/>
        <label>2</label>
    </ligand>
</feature>
<dbReference type="STRING" id="389348.PNK_1001"/>
<feature type="binding site" evidence="7">
    <location>
        <position position="218"/>
    </location>
    <ligand>
        <name>Mg(2+)</name>
        <dbReference type="ChEBI" id="CHEBI:18420"/>
        <label>1</label>
        <note>catalytic</note>
    </ligand>
</feature>
<evidence type="ECO:0000313" key="9">
    <source>
        <dbReference type="EMBL" id="CUI16624.1"/>
    </source>
</evidence>
<dbReference type="PATRIC" id="fig|389348.3.peg.1102"/>
<evidence type="ECO:0000256" key="3">
    <source>
        <dbReference type="ARBA" id="ARBA00009759"/>
    </source>
</evidence>
<dbReference type="GO" id="GO:0006020">
    <property type="term" value="P:inositol metabolic process"/>
    <property type="evidence" value="ECO:0007669"/>
    <property type="project" value="TreeGrafter"/>
</dbReference>
<dbReference type="Pfam" id="PF00459">
    <property type="entry name" value="Inositol_P"/>
    <property type="match status" value="1"/>
</dbReference>
<dbReference type="AlphaFoldDB" id="A0A0U5ER24"/>
<evidence type="ECO:0000313" key="10">
    <source>
        <dbReference type="Proteomes" id="UP000069902"/>
    </source>
</evidence>
<dbReference type="FunCoup" id="A0A0U5ER24">
    <property type="interactions" value="363"/>
</dbReference>
<name>A0A0U5ER24_9BACT</name>
<dbReference type="PANTHER" id="PTHR20854:SF4">
    <property type="entry name" value="INOSITOL-1-MONOPHOSPHATASE-RELATED"/>
    <property type="match status" value="1"/>
</dbReference>
<sequence length="266" mass="29220">MPLSFDLSSLTFVAMQAALKAGEIIRKGFGTSYQTTAKPGRQNFVTEYDKQSEACIIAAIQKQFPSHAFLGEESGLSQSIDEENILWIIDPLDGTTNFTHHLPLFAVSIAAYYRNESLCGVIYQPLTNELFVSEKDKGSYLNGEKLKVSSTQLIEDALIGAGFPYDVHDHPTLGIEQLAHLTRLGATLRNLGSASLALAYVAAGKLDGFWMNHLHPWDWAAGKLLIQEAGGLLTFYKEPHQPFTTSSSILATNQALHQQLLIHLTS</sequence>
<dbReference type="InterPro" id="IPR022337">
    <property type="entry name" value="Inositol_monophosphatase_SuhB"/>
</dbReference>
<organism evidence="9 10">
    <name type="scientific">Candidatus Protochlamydia naegleriophila</name>
    <dbReference type="NCBI Taxonomy" id="389348"/>
    <lineage>
        <taxon>Bacteria</taxon>
        <taxon>Pseudomonadati</taxon>
        <taxon>Chlamydiota</taxon>
        <taxon>Chlamydiia</taxon>
        <taxon>Parachlamydiales</taxon>
        <taxon>Parachlamydiaceae</taxon>
        <taxon>Candidatus Protochlamydia</taxon>
    </lineage>
</organism>
<evidence type="ECO:0000256" key="6">
    <source>
        <dbReference type="ARBA" id="ARBA00022842"/>
    </source>
</evidence>
<dbReference type="CDD" id="cd01639">
    <property type="entry name" value="IMPase"/>
    <property type="match status" value="1"/>
</dbReference>
<accession>A0A0U5ER24</accession>
<comment type="similarity">
    <text evidence="3 8">Belongs to the inositol monophosphatase superfamily.</text>
</comment>
<dbReference type="InParanoid" id="A0A0U5ER24"/>
<dbReference type="PANTHER" id="PTHR20854">
    <property type="entry name" value="INOSITOL MONOPHOSPHATASE"/>
    <property type="match status" value="1"/>
</dbReference>
<keyword evidence="10" id="KW-1185">Reference proteome</keyword>
<dbReference type="GO" id="GO:0046872">
    <property type="term" value="F:metal ion binding"/>
    <property type="evidence" value="ECO:0007669"/>
    <property type="project" value="UniProtKB-KW"/>
</dbReference>
<dbReference type="PRINTS" id="PR01959">
    <property type="entry name" value="SBIMPHPHTASE"/>
</dbReference>
<feature type="binding site" evidence="7">
    <location>
        <position position="93"/>
    </location>
    <ligand>
        <name>Mg(2+)</name>
        <dbReference type="ChEBI" id="CHEBI:18420"/>
        <label>2</label>
    </ligand>
</feature>
<evidence type="ECO:0000256" key="8">
    <source>
        <dbReference type="RuleBase" id="RU364068"/>
    </source>
</evidence>
<dbReference type="InterPro" id="IPR020583">
    <property type="entry name" value="Inositol_monoP_metal-BS"/>
</dbReference>
<proteinExistence type="inferred from homology"/>
<dbReference type="EMBL" id="LN879502">
    <property type="protein sequence ID" value="CUI16624.1"/>
    <property type="molecule type" value="Genomic_DNA"/>
</dbReference>
<gene>
    <name evidence="9" type="primary">impA</name>
    <name evidence="9" type="ORF">PNK_1001</name>
</gene>
<evidence type="ECO:0000256" key="2">
    <source>
        <dbReference type="ARBA" id="ARBA00001946"/>
    </source>
</evidence>
<dbReference type="EC" id="3.1.3.25" evidence="8"/>
<keyword evidence="6 7" id="KW-0460">Magnesium</keyword>
<dbReference type="KEGG" id="pnl:PNK_1001"/>
<evidence type="ECO:0000256" key="7">
    <source>
        <dbReference type="PIRSR" id="PIRSR600760-2"/>
    </source>
</evidence>
<dbReference type="PROSITE" id="PS00629">
    <property type="entry name" value="IMP_1"/>
    <property type="match status" value="1"/>
</dbReference>
<dbReference type="InterPro" id="IPR033942">
    <property type="entry name" value="IMPase"/>
</dbReference>
<dbReference type="GO" id="GO:0046854">
    <property type="term" value="P:phosphatidylinositol phosphate biosynthetic process"/>
    <property type="evidence" value="ECO:0007669"/>
    <property type="project" value="InterPro"/>
</dbReference>
<evidence type="ECO:0000256" key="4">
    <source>
        <dbReference type="ARBA" id="ARBA00022723"/>
    </source>
</evidence>
<evidence type="ECO:0000256" key="5">
    <source>
        <dbReference type="ARBA" id="ARBA00022801"/>
    </source>
</evidence>
<protein>
    <recommendedName>
        <fullName evidence="8">Inositol-1-monophosphatase</fullName>
        <ecNumber evidence="8">3.1.3.25</ecNumber>
    </recommendedName>
</protein>
<feature type="binding site" evidence="7">
    <location>
        <position position="72"/>
    </location>
    <ligand>
        <name>Mg(2+)</name>
        <dbReference type="ChEBI" id="CHEBI:18420"/>
        <label>1</label>
        <note>catalytic</note>
    </ligand>
</feature>
<reference evidence="10" key="1">
    <citation type="submission" date="2015-09" db="EMBL/GenBank/DDBJ databases">
        <authorList>
            <person name="Bertelli C."/>
        </authorList>
    </citation>
    <scope>NUCLEOTIDE SEQUENCE [LARGE SCALE GENOMIC DNA]</scope>
    <source>
        <strain evidence="10">KNic</strain>
    </source>
</reference>
<feature type="binding site" evidence="7">
    <location>
        <position position="92"/>
    </location>
    <ligand>
        <name>Mg(2+)</name>
        <dbReference type="ChEBI" id="CHEBI:18420"/>
        <label>1</label>
        <note>catalytic</note>
    </ligand>
</feature>
<dbReference type="Gene3D" id="3.40.190.80">
    <property type="match status" value="1"/>
</dbReference>
<dbReference type="FunFam" id="3.30.540.10:FF:000003">
    <property type="entry name" value="Inositol-1-monophosphatase"/>
    <property type="match status" value="1"/>
</dbReference>
<dbReference type="GO" id="GO:0008934">
    <property type="term" value="F:inositol monophosphate 1-phosphatase activity"/>
    <property type="evidence" value="ECO:0007669"/>
    <property type="project" value="InterPro"/>
</dbReference>
<dbReference type="PROSITE" id="PS00630">
    <property type="entry name" value="IMP_2"/>
    <property type="match status" value="1"/>
</dbReference>
<dbReference type="InterPro" id="IPR000760">
    <property type="entry name" value="Inositol_monophosphatase-like"/>
</dbReference>
<dbReference type="RefSeq" id="WP_059060661.1">
    <property type="nucleotide sequence ID" value="NZ_LN879502.1"/>
</dbReference>
<comment type="cofactor">
    <cofactor evidence="2 7 8">
        <name>Mg(2+)</name>
        <dbReference type="ChEBI" id="CHEBI:18420"/>
    </cofactor>
</comment>
<evidence type="ECO:0000256" key="1">
    <source>
        <dbReference type="ARBA" id="ARBA00001033"/>
    </source>
</evidence>
<keyword evidence="4 7" id="KW-0479">Metal-binding</keyword>
<keyword evidence="5 8" id="KW-0378">Hydrolase</keyword>
<dbReference type="Proteomes" id="UP000069902">
    <property type="component" value="Chromosome cPNK"/>
</dbReference>